<feature type="transmembrane region" description="Helical" evidence="1">
    <location>
        <begin position="25"/>
        <end position="46"/>
    </location>
</feature>
<reference evidence="2 3" key="1">
    <citation type="submission" date="2019-04" db="EMBL/GenBank/DDBJ databases">
        <title>Friends and foes A comparative genomics study of 23 Aspergillus species from section Flavi.</title>
        <authorList>
            <consortium name="DOE Joint Genome Institute"/>
            <person name="Kjaerbolling I."/>
            <person name="Vesth T."/>
            <person name="Frisvad J.C."/>
            <person name="Nybo J.L."/>
            <person name="Theobald S."/>
            <person name="Kildgaard S."/>
            <person name="Isbrandt T."/>
            <person name="Kuo A."/>
            <person name="Sato A."/>
            <person name="Lyhne E.K."/>
            <person name="Kogle M.E."/>
            <person name="Wiebenga A."/>
            <person name="Kun R.S."/>
            <person name="Lubbers R.J."/>
            <person name="Makela M.R."/>
            <person name="Barry K."/>
            <person name="Chovatia M."/>
            <person name="Clum A."/>
            <person name="Daum C."/>
            <person name="Haridas S."/>
            <person name="He G."/>
            <person name="LaButti K."/>
            <person name="Lipzen A."/>
            <person name="Mondo S."/>
            <person name="Riley R."/>
            <person name="Salamov A."/>
            <person name="Simmons B.A."/>
            <person name="Magnuson J.K."/>
            <person name="Henrissat B."/>
            <person name="Mortensen U.H."/>
            <person name="Larsen T.O."/>
            <person name="Devries R.P."/>
            <person name="Grigoriev I.V."/>
            <person name="Machida M."/>
            <person name="Baker S.E."/>
            <person name="Andersen M.R."/>
        </authorList>
    </citation>
    <scope>NUCLEOTIDE SEQUENCE [LARGE SCALE GENOMIC DNA]</scope>
    <source>
        <strain evidence="2 3">CBS 151.66</strain>
    </source>
</reference>
<evidence type="ECO:0000313" key="3">
    <source>
        <dbReference type="Proteomes" id="UP000326565"/>
    </source>
</evidence>
<accession>A0A5N5X1N8</accession>
<dbReference type="Proteomes" id="UP000326565">
    <property type="component" value="Unassembled WGS sequence"/>
</dbReference>
<gene>
    <name evidence="2" type="ORF">BDV29DRAFT_173170</name>
</gene>
<keyword evidence="3" id="KW-1185">Reference proteome</keyword>
<keyword evidence="1" id="KW-0812">Transmembrane</keyword>
<protein>
    <submittedName>
        <fullName evidence="2">Uncharacterized protein</fullName>
    </submittedName>
</protein>
<dbReference type="EMBL" id="ML732205">
    <property type="protein sequence ID" value="KAB8074708.1"/>
    <property type="molecule type" value="Genomic_DNA"/>
</dbReference>
<organism evidence="2 3">
    <name type="scientific">Aspergillus leporis</name>
    <dbReference type="NCBI Taxonomy" id="41062"/>
    <lineage>
        <taxon>Eukaryota</taxon>
        <taxon>Fungi</taxon>
        <taxon>Dikarya</taxon>
        <taxon>Ascomycota</taxon>
        <taxon>Pezizomycotina</taxon>
        <taxon>Eurotiomycetes</taxon>
        <taxon>Eurotiomycetidae</taxon>
        <taxon>Eurotiales</taxon>
        <taxon>Aspergillaceae</taxon>
        <taxon>Aspergillus</taxon>
        <taxon>Aspergillus subgen. Circumdati</taxon>
    </lineage>
</organism>
<name>A0A5N5X1N8_9EURO</name>
<evidence type="ECO:0000313" key="2">
    <source>
        <dbReference type="EMBL" id="KAB8074708.1"/>
    </source>
</evidence>
<keyword evidence="1" id="KW-1133">Transmembrane helix</keyword>
<proteinExistence type="predicted"/>
<dbReference type="AlphaFoldDB" id="A0A5N5X1N8"/>
<evidence type="ECO:0000256" key="1">
    <source>
        <dbReference type="SAM" id="Phobius"/>
    </source>
</evidence>
<sequence length="67" mass="7483">MASLITGTKRPSALRRMRRIISTEPYAATIMICGYFSAALFAMLHWNGRFTFQGYCGIFGRGFLASP</sequence>
<keyword evidence="1" id="KW-0472">Membrane</keyword>